<dbReference type="GeneID" id="30157589"/>
<gene>
    <name evidence="2" type="ORF">L202_06280</name>
</gene>
<dbReference type="AlphaFoldDB" id="A0A1E3HI21"/>
<reference evidence="2 3" key="1">
    <citation type="submission" date="2016-06" db="EMBL/GenBank/DDBJ databases">
        <title>Evolution of pathogenesis and genome organization in the Tremellales.</title>
        <authorList>
            <person name="Cuomo C."/>
            <person name="Litvintseva A."/>
            <person name="Heitman J."/>
            <person name="Chen Y."/>
            <person name="Sun S."/>
            <person name="Springer D."/>
            <person name="Dromer F."/>
            <person name="Young S."/>
            <person name="Zeng Q."/>
            <person name="Chapman S."/>
            <person name="Gujja S."/>
            <person name="Saif S."/>
            <person name="Birren B."/>
        </authorList>
    </citation>
    <scope>NUCLEOTIDE SEQUENCE [LARGE SCALE GENOMIC DNA]</scope>
    <source>
        <strain evidence="2 3">CBS 6039</strain>
    </source>
</reference>
<name>A0A1E3HI21_9TREE</name>
<keyword evidence="3" id="KW-1185">Reference proteome</keyword>
<proteinExistence type="predicted"/>
<accession>A0A1E3HI21</accession>
<organism evidence="2 3">
    <name type="scientific">Cryptococcus amylolentus CBS 6039</name>
    <dbReference type="NCBI Taxonomy" id="1295533"/>
    <lineage>
        <taxon>Eukaryota</taxon>
        <taxon>Fungi</taxon>
        <taxon>Dikarya</taxon>
        <taxon>Basidiomycota</taxon>
        <taxon>Agaricomycotina</taxon>
        <taxon>Tremellomycetes</taxon>
        <taxon>Tremellales</taxon>
        <taxon>Cryptococcaceae</taxon>
        <taxon>Cryptococcus</taxon>
    </lineage>
</organism>
<dbReference type="EMBL" id="AWGJ01000010">
    <property type="protein sequence ID" value="ODN75061.1"/>
    <property type="molecule type" value="Genomic_DNA"/>
</dbReference>
<evidence type="ECO:0000313" key="3">
    <source>
        <dbReference type="Proteomes" id="UP000094065"/>
    </source>
</evidence>
<comment type="caution">
    <text evidence="2">The sequence shown here is derived from an EMBL/GenBank/DDBJ whole genome shotgun (WGS) entry which is preliminary data.</text>
</comment>
<protein>
    <submittedName>
        <fullName evidence="2">Uncharacterized protein</fullName>
    </submittedName>
</protein>
<sequence>MPSPVSSDVVGDHASKDYPLPPSDLTPFSGPALPSDILALIFPLYVTAACPGSKAFTNLLCLNREIHDENINRAYERITLTKDNVDAFFKPWWDGTRWLSGRAAETTKASTQMAR</sequence>
<evidence type="ECO:0000256" key="1">
    <source>
        <dbReference type="SAM" id="MobiDB-lite"/>
    </source>
</evidence>
<evidence type="ECO:0000313" key="2">
    <source>
        <dbReference type="EMBL" id="ODN75061.1"/>
    </source>
</evidence>
<feature type="region of interest" description="Disordered" evidence="1">
    <location>
        <begin position="1"/>
        <end position="22"/>
    </location>
</feature>
<dbReference type="RefSeq" id="XP_018990711.1">
    <property type="nucleotide sequence ID" value="XM_019140736.1"/>
</dbReference>
<dbReference type="Proteomes" id="UP000094065">
    <property type="component" value="Unassembled WGS sequence"/>
</dbReference>